<accession>A0ABN9L923</accession>
<name>A0ABN9L923_9NEOB</name>
<comment type="caution">
    <text evidence="1">The sequence shown here is derived from an EMBL/GenBank/DDBJ whole genome shotgun (WGS) entry which is preliminary data.</text>
</comment>
<evidence type="ECO:0000313" key="2">
    <source>
        <dbReference type="Proteomes" id="UP001176940"/>
    </source>
</evidence>
<reference evidence="1" key="1">
    <citation type="submission" date="2023-07" db="EMBL/GenBank/DDBJ databases">
        <authorList>
            <person name="Stuckert A."/>
        </authorList>
    </citation>
    <scope>NUCLEOTIDE SEQUENCE</scope>
</reference>
<sequence length="69" mass="7770">MDNFFTHDAIAVSGLPIGYTLSGNEQESLMRNDLRLSMKIFKGNQLLRDSLPKMTKKGSWDPPEEANIT</sequence>
<evidence type="ECO:0000313" key="1">
    <source>
        <dbReference type="EMBL" id="CAJ0933350.1"/>
    </source>
</evidence>
<gene>
    <name evidence="1" type="ORF">RIMI_LOCUS5461934</name>
</gene>
<evidence type="ECO:0008006" key="3">
    <source>
        <dbReference type="Google" id="ProtNLM"/>
    </source>
</evidence>
<proteinExistence type="predicted"/>
<dbReference type="EMBL" id="CAUEEQ010009336">
    <property type="protein sequence ID" value="CAJ0933350.1"/>
    <property type="molecule type" value="Genomic_DNA"/>
</dbReference>
<dbReference type="Proteomes" id="UP001176940">
    <property type="component" value="Unassembled WGS sequence"/>
</dbReference>
<keyword evidence="2" id="KW-1185">Reference proteome</keyword>
<protein>
    <recommendedName>
        <fullName evidence="3">PiggyBac transposable element-derived protein domain-containing protein</fullName>
    </recommendedName>
</protein>
<organism evidence="1 2">
    <name type="scientific">Ranitomeya imitator</name>
    <name type="common">mimic poison frog</name>
    <dbReference type="NCBI Taxonomy" id="111125"/>
    <lineage>
        <taxon>Eukaryota</taxon>
        <taxon>Metazoa</taxon>
        <taxon>Chordata</taxon>
        <taxon>Craniata</taxon>
        <taxon>Vertebrata</taxon>
        <taxon>Euteleostomi</taxon>
        <taxon>Amphibia</taxon>
        <taxon>Batrachia</taxon>
        <taxon>Anura</taxon>
        <taxon>Neobatrachia</taxon>
        <taxon>Hyloidea</taxon>
        <taxon>Dendrobatidae</taxon>
        <taxon>Dendrobatinae</taxon>
        <taxon>Ranitomeya</taxon>
    </lineage>
</organism>